<feature type="compositionally biased region" description="Gly residues" evidence="1">
    <location>
        <begin position="898"/>
        <end position="907"/>
    </location>
</feature>
<dbReference type="AlphaFoldDB" id="A0A9W7BCL6"/>
<dbReference type="Proteomes" id="UP001165085">
    <property type="component" value="Unassembled WGS sequence"/>
</dbReference>
<accession>A0A9W7BCL6</accession>
<reference evidence="5" key="1">
    <citation type="journal article" date="2023" name="Commun. Biol.">
        <title>Genome analysis of Parmales, the sister group of diatoms, reveals the evolutionary specialization of diatoms from phago-mixotrophs to photoautotrophs.</title>
        <authorList>
            <person name="Ban H."/>
            <person name="Sato S."/>
            <person name="Yoshikawa S."/>
            <person name="Yamada K."/>
            <person name="Nakamura Y."/>
            <person name="Ichinomiya M."/>
            <person name="Sato N."/>
            <person name="Blanc-Mathieu R."/>
            <person name="Endo H."/>
            <person name="Kuwata A."/>
            <person name="Ogata H."/>
        </authorList>
    </citation>
    <scope>NUCLEOTIDE SEQUENCE [LARGE SCALE GENOMIC DNA]</scope>
    <source>
        <strain evidence="5">NIES 3701</strain>
    </source>
</reference>
<organism evidence="4 5">
    <name type="scientific">Triparma strigata</name>
    <dbReference type="NCBI Taxonomy" id="1606541"/>
    <lineage>
        <taxon>Eukaryota</taxon>
        <taxon>Sar</taxon>
        <taxon>Stramenopiles</taxon>
        <taxon>Ochrophyta</taxon>
        <taxon>Bolidophyceae</taxon>
        <taxon>Parmales</taxon>
        <taxon>Triparmaceae</taxon>
        <taxon>Triparma</taxon>
    </lineage>
</organism>
<keyword evidence="2" id="KW-0812">Transmembrane</keyword>
<feature type="region of interest" description="Disordered" evidence="1">
    <location>
        <begin position="821"/>
        <end position="934"/>
    </location>
</feature>
<keyword evidence="2" id="KW-1133">Transmembrane helix</keyword>
<keyword evidence="5" id="KW-1185">Reference proteome</keyword>
<dbReference type="OrthoDB" id="10552524at2759"/>
<gene>
    <name evidence="4" type="ORF">TrST_g6167</name>
</gene>
<feature type="chain" id="PRO_5040994527" evidence="3">
    <location>
        <begin position="24"/>
        <end position="1057"/>
    </location>
</feature>
<keyword evidence="2" id="KW-0472">Membrane</keyword>
<feature type="compositionally biased region" description="Basic and acidic residues" evidence="1">
    <location>
        <begin position="981"/>
        <end position="990"/>
    </location>
</feature>
<dbReference type="EMBL" id="BRXY01000338">
    <property type="protein sequence ID" value="GMH88131.1"/>
    <property type="molecule type" value="Genomic_DNA"/>
</dbReference>
<feature type="signal peptide" evidence="3">
    <location>
        <begin position="1"/>
        <end position="23"/>
    </location>
</feature>
<evidence type="ECO:0000256" key="3">
    <source>
        <dbReference type="SAM" id="SignalP"/>
    </source>
</evidence>
<comment type="caution">
    <text evidence="4">The sequence shown here is derived from an EMBL/GenBank/DDBJ whole genome shotgun (WGS) entry which is preliminary data.</text>
</comment>
<protein>
    <submittedName>
        <fullName evidence="4">Uncharacterized protein</fullName>
    </submittedName>
</protein>
<name>A0A9W7BCL6_9STRA</name>
<evidence type="ECO:0000313" key="5">
    <source>
        <dbReference type="Proteomes" id="UP001165085"/>
    </source>
</evidence>
<evidence type="ECO:0000256" key="1">
    <source>
        <dbReference type="SAM" id="MobiDB-lite"/>
    </source>
</evidence>
<keyword evidence="3" id="KW-0732">Signal</keyword>
<evidence type="ECO:0000256" key="2">
    <source>
        <dbReference type="SAM" id="Phobius"/>
    </source>
</evidence>
<sequence>MAPPKTVLFLAAAFLLQFVEVRSVYTSIDSLISACCTGSGLVNPTFTNNNDGSAVEIIMKDNIHNLVFVKNEDNGEVASIDISCSAEPYVDKTYVLTNEMTVSLESSTLANGVALTSNPKHSKFCNVLSRDYSDTTDYTYSSTSASKASKGKKGKQTSPQPKQTTTTAHLIYPLADQLISELMDDLEPDLTLPVYDCRKDVEGGKKAMWEWNEEAFDPQVFSPGEYKEFGVSPAGVGPFQGFQLSYLANKTLVYDSQPRCDAGLQHIDMSCWGSSGLSCCQSYTLANNYASWFGAQYDMQSVANLTATFSNSFDKAQGYQKVFTENMLSDWGHTSENIDTPTLNLDFFSYNSIVSAIIECNPNPFPALAANSKIEFTRGEEESYLLPSCCDDILAGEGVECTPNEIADTLSLIGQRSAVVEVWKTAVEYMKDQTINGVAVGNVSVTLTQAPTAPETAGTASATPEPIIFVPDTTIGGDGSVQYASQNVLFIAAIFFDDLCSADIIIDQIQVESCLEMAIDLSLDDVINRLEVQPIDISYIHGCSAMNNTEFIMAVLDPDNAIFVEESYSSYKETEYGSCGVGNPGYDGELDTDESILRQCFVYTPRGCSESRLKQEKAECWNVGMVLDAAALSMDGNETVTTDVVISVMAVMEDLQAAADAAAAAAAEENSGDGGDPCDVDFACDGFGNPIRKRRLNVMDDVEMYLSDFVDPTAVSVALDLFKDYGAYQVMCEYTISYNSTVDCLTVEAFLVQKLSEVDATNILASVDSFTTWLEGFISSEGLDDDGPMEPKAYKNAHSKIHGEDEAKALAEIEKIFVSSGGVLPTEAPTETPTPAPTQRPTGPLTFAPTLRATVPTGSESRSPSLWDGLDPSSFTFAPSVDDGSTPTPTPPTPTSNDGGGSFGGTPGTPTAPSPTAPSPTPGRVPVNPPGRVARPSSAAVEISMVVAASSILVAGLAIFATRRMKRNKLLKKREKNNRRGGVEYGRDYDQDYGQDPMEELDVVVNDADMMDSASASDYYDERDVSPDSFGTERIDCESQYTATERRAMFLNSSGGW</sequence>
<feature type="region of interest" description="Disordered" evidence="1">
    <location>
        <begin position="135"/>
        <end position="167"/>
    </location>
</feature>
<feature type="transmembrane region" description="Helical" evidence="2">
    <location>
        <begin position="943"/>
        <end position="962"/>
    </location>
</feature>
<evidence type="ECO:0000313" key="4">
    <source>
        <dbReference type="EMBL" id="GMH88131.1"/>
    </source>
</evidence>
<proteinExistence type="predicted"/>
<feature type="compositionally biased region" description="Pro residues" evidence="1">
    <location>
        <begin position="910"/>
        <end position="929"/>
    </location>
</feature>
<feature type="compositionally biased region" description="Low complexity" evidence="1">
    <location>
        <begin position="135"/>
        <end position="148"/>
    </location>
</feature>
<feature type="region of interest" description="Disordered" evidence="1">
    <location>
        <begin position="975"/>
        <end position="994"/>
    </location>
</feature>
<feature type="compositionally biased region" description="Low complexity" evidence="1">
    <location>
        <begin position="156"/>
        <end position="167"/>
    </location>
</feature>